<dbReference type="Proteomes" id="UP000292052">
    <property type="component" value="Unassembled WGS sequence"/>
</dbReference>
<dbReference type="EMBL" id="QDEB01040311">
    <property type="protein sequence ID" value="RZC38768.1"/>
    <property type="molecule type" value="Genomic_DNA"/>
</dbReference>
<comment type="caution">
    <text evidence="5">The sequence shown here is derived from an EMBL/GenBank/DDBJ whole genome shotgun (WGS) entry which is preliminary data.</text>
</comment>
<name>A0A482W2J8_ASBVE</name>
<evidence type="ECO:0000256" key="2">
    <source>
        <dbReference type="ARBA" id="ARBA00023163"/>
    </source>
</evidence>
<protein>
    <submittedName>
        <fullName evidence="5">Uncharacterized protein</fullName>
    </submittedName>
</protein>
<keyword evidence="2" id="KW-0804">Transcription</keyword>
<dbReference type="AlphaFoldDB" id="A0A482W2J8"/>
<dbReference type="PANTHER" id="PTHR15052">
    <property type="entry name" value="RNA POLYMERASE III TRANSCRIPTION INITIATION FACTOR COMPLEX SUBUNIT"/>
    <property type="match status" value="1"/>
</dbReference>
<dbReference type="GO" id="GO:0000127">
    <property type="term" value="C:transcription factor TFIIIC complex"/>
    <property type="evidence" value="ECO:0007669"/>
    <property type="project" value="TreeGrafter"/>
</dbReference>
<dbReference type="SUPFAM" id="SSF50978">
    <property type="entry name" value="WD40 repeat-like"/>
    <property type="match status" value="1"/>
</dbReference>
<evidence type="ECO:0000313" key="5">
    <source>
        <dbReference type="EMBL" id="RZC38768.1"/>
    </source>
</evidence>
<keyword evidence="3" id="KW-0539">Nucleus</keyword>
<gene>
    <name evidence="5" type="ORF">BDFB_007282</name>
</gene>
<dbReference type="InterPro" id="IPR036322">
    <property type="entry name" value="WD40_repeat_dom_sf"/>
</dbReference>
<dbReference type="GO" id="GO:0005634">
    <property type="term" value="C:nucleus"/>
    <property type="evidence" value="ECO:0007669"/>
    <property type="project" value="UniProtKB-SubCell"/>
</dbReference>
<comment type="subcellular location">
    <subcellularLocation>
        <location evidence="1">Nucleus</location>
    </subcellularLocation>
</comment>
<dbReference type="PANTHER" id="PTHR15052:SF2">
    <property type="entry name" value="GENERAL TRANSCRIPTION FACTOR 3C POLYPEPTIDE 2"/>
    <property type="match status" value="1"/>
</dbReference>
<evidence type="ECO:0000256" key="1">
    <source>
        <dbReference type="ARBA" id="ARBA00004123"/>
    </source>
</evidence>
<proteinExistence type="predicted"/>
<keyword evidence="6" id="KW-1185">Reference proteome</keyword>
<accession>A0A482W2J8</accession>
<feature type="compositionally biased region" description="Basic residues" evidence="4">
    <location>
        <begin position="20"/>
        <end position="29"/>
    </location>
</feature>
<feature type="non-terminal residue" evidence="5">
    <location>
        <position position="647"/>
    </location>
</feature>
<dbReference type="InterPro" id="IPR052416">
    <property type="entry name" value="GTF3C_component"/>
</dbReference>
<evidence type="ECO:0000313" key="6">
    <source>
        <dbReference type="Proteomes" id="UP000292052"/>
    </source>
</evidence>
<evidence type="ECO:0000256" key="4">
    <source>
        <dbReference type="SAM" id="MobiDB-lite"/>
    </source>
</evidence>
<feature type="compositionally biased region" description="Polar residues" evidence="4">
    <location>
        <begin position="1"/>
        <end position="13"/>
    </location>
</feature>
<dbReference type="OrthoDB" id="4703at2759"/>
<dbReference type="STRING" id="1661398.A0A482W2J8"/>
<dbReference type="GO" id="GO:0006383">
    <property type="term" value="P:transcription by RNA polymerase III"/>
    <property type="evidence" value="ECO:0007669"/>
    <property type="project" value="TreeGrafter"/>
</dbReference>
<evidence type="ECO:0000256" key="3">
    <source>
        <dbReference type="ARBA" id="ARBA00023242"/>
    </source>
</evidence>
<sequence>MSTANDLLQANETSDIKPAAPKRRGRKRKAEISVRELEDMVETSPIETVSRRGRPRKKVNYYELANPENVEDFSADFQSEVNYFSIENEEIRSSKRKKASEKNVSAAEISEPSTENWKQLPVLQKQEIRDIIIQVKQPYRKYKKGKVKEEDIDDGSGNITCAVCNTTLDKNLWSHHKQRYHNNLAWRVGDPPLDLSDQSFVMHTLNSLYKKKKPLYCDKCGEVKKSVVGFLSHQSTCRKSEEQLESVKIACEICGRKMLPVSMSTHMKFLHSNPVQKDEVVEKTTNENKLLPSKRSAAKKALKIIENVTKNDSNEDQYFTSNLNFGSLDFAKQIMQKELDEKQCIECKFKCDCVSANMEEALKHLEQCPERPSEGFACKQCLLVSAKLEEIIYHVELDHDVSIEVDEDATYNEKGNVRMPSFLYSNTKKSERVLFPGAFEWTNKFQEENFSDLLFENLSFKESNWPLLPLDAAQQYLPNMNESCDVARIHVTSFINPLNKEYSFKKYKLFGYEMHEDNKITLFCGGPVSSMAWLPTPRTKLKENQILAVSVLNSPDEKYLTSDNYEVASAIQFWNFGCLDNKAASLKEPKLIFNVAHNHGPVWHMEWCPSGCYNFNEEKMSRMGLLAVAGSDSAVYIYSIPFFREEE</sequence>
<organism evidence="5 6">
    <name type="scientific">Asbolus verrucosus</name>
    <name type="common">Desert ironclad beetle</name>
    <dbReference type="NCBI Taxonomy" id="1661398"/>
    <lineage>
        <taxon>Eukaryota</taxon>
        <taxon>Metazoa</taxon>
        <taxon>Ecdysozoa</taxon>
        <taxon>Arthropoda</taxon>
        <taxon>Hexapoda</taxon>
        <taxon>Insecta</taxon>
        <taxon>Pterygota</taxon>
        <taxon>Neoptera</taxon>
        <taxon>Endopterygota</taxon>
        <taxon>Coleoptera</taxon>
        <taxon>Polyphaga</taxon>
        <taxon>Cucujiformia</taxon>
        <taxon>Tenebrionidae</taxon>
        <taxon>Pimeliinae</taxon>
        <taxon>Asbolus</taxon>
    </lineage>
</organism>
<feature type="region of interest" description="Disordered" evidence="4">
    <location>
        <begin position="1"/>
        <end position="31"/>
    </location>
</feature>
<reference evidence="5 6" key="1">
    <citation type="submission" date="2017-03" db="EMBL/GenBank/DDBJ databases">
        <title>Genome of the blue death feigning beetle - Asbolus verrucosus.</title>
        <authorList>
            <person name="Rider S.D."/>
        </authorList>
    </citation>
    <scope>NUCLEOTIDE SEQUENCE [LARGE SCALE GENOMIC DNA]</scope>
    <source>
        <strain evidence="5">Butters</strain>
        <tissue evidence="5">Head and leg muscle</tissue>
    </source>
</reference>